<comment type="similarity">
    <text evidence="3 12">Belongs to the ExbD/TolR family.</text>
</comment>
<dbReference type="EMBL" id="VUOD01000011">
    <property type="protein sequence ID" value="KAA2284044.1"/>
    <property type="molecule type" value="Genomic_DNA"/>
</dbReference>
<feature type="transmembrane region" description="Helical" evidence="13">
    <location>
        <begin position="20"/>
        <end position="39"/>
    </location>
</feature>
<evidence type="ECO:0000313" key="15">
    <source>
        <dbReference type="Proteomes" id="UP000322165"/>
    </source>
</evidence>
<keyword evidence="10 13" id="KW-1133">Transmembrane helix</keyword>
<keyword evidence="8 12" id="KW-0812">Transmembrane</keyword>
<gene>
    <name evidence="14" type="ORF">F0415_11165</name>
</gene>
<dbReference type="Gene3D" id="3.30.420.270">
    <property type="match status" value="1"/>
</dbReference>
<keyword evidence="15" id="KW-1185">Reference proteome</keyword>
<evidence type="ECO:0000256" key="2">
    <source>
        <dbReference type="ARBA" id="ARBA00004249"/>
    </source>
</evidence>
<evidence type="ECO:0000256" key="11">
    <source>
        <dbReference type="ARBA" id="ARBA00023136"/>
    </source>
</evidence>
<name>A0A5B2ZA17_9GAMM</name>
<evidence type="ECO:0000256" key="9">
    <source>
        <dbReference type="ARBA" id="ARBA00022927"/>
    </source>
</evidence>
<evidence type="ECO:0000256" key="6">
    <source>
        <dbReference type="ARBA" id="ARBA00022475"/>
    </source>
</evidence>
<dbReference type="PANTHER" id="PTHR30558">
    <property type="entry name" value="EXBD MEMBRANE COMPONENT OF PMF-DRIVEN MACROMOLECULE IMPORT SYSTEM"/>
    <property type="match status" value="1"/>
</dbReference>
<keyword evidence="5 12" id="KW-0813">Transport</keyword>
<proteinExistence type="inferred from homology"/>
<accession>A0A5B2ZA17</accession>
<reference evidence="14 15" key="1">
    <citation type="submission" date="2019-09" db="EMBL/GenBank/DDBJ databases">
        <title>Arenimonas chukotkensis sp. nov., a bacterium isolated from Chukotka hot spring, Arctic region, Russia.</title>
        <authorList>
            <person name="Zayulina K.S."/>
            <person name="Prokofeva M.I."/>
            <person name="Elcheninov A.G."/>
            <person name="Novikov A."/>
            <person name="Kochetkova T.V."/>
            <person name="Kublanov I.V."/>
        </authorList>
    </citation>
    <scope>NUCLEOTIDE SEQUENCE [LARGE SCALE GENOMIC DNA]</scope>
    <source>
        <strain evidence="14 15">3729k</strain>
    </source>
</reference>
<evidence type="ECO:0000256" key="1">
    <source>
        <dbReference type="ARBA" id="ARBA00003540"/>
    </source>
</evidence>
<keyword evidence="6" id="KW-1003">Cell membrane</keyword>
<dbReference type="AlphaFoldDB" id="A0A5B2ZA17"/>
<comment type="subcellular location">
    <subcellularLocation>
        <location evidence="2">Cell inner membrane</location>
        <topology evidence="2">Single-pass type II membrane protein</topology>
    </subcellularLocation>
    <subcellularLocation>
        <location evidence="12">Cell membrane</location>
        <topology evidence="12">Single-pass type II membrane protein</topology>
    </subcellularLocation>
</comment>
<evidence type="ECO:0000256" key="12">
    <source>
        <dbReference type="RuleBase" id="RU003879"/>
    </source>
</evidence>
<evidence type="ECO:0000256" key="13">
    <source>
        <dbReference type="SAM" id="Phobius"/>
    </source>
</evidence>
<evidence type="ECO:0000256" key="3">
    <source>
        <dbReference type="ARBA" id="ARBA00005811"/>
    </source>
</evidence>
<dbReference type="GO" id="GO:0022857">
    <property type="term" value="F:transmembrane transporter activity"/>
    <property type="evidence" value="ECO:0007669"/>
    <property type="project" value="InterPro"/>
</dbReference>
<comment type="function">
    <text evidence="1">Involved in the TonB-dependent energy-dependent transport of various receptor-bound substrates.</text>
</comment>
<evidence type="ECO:0000256" key="5">
    <source>
        <dbReference type="ARBA" id="ARBA00022448"/>
    </source>
</evidence>
<evidence type="ECO:0000313" key="14">
    <source>
        <dbReference type="EMBL" id="KAA2284044.1"/>
    </source>
</evidence>
<evidence type="ECO:0000256" key="8">
    <source>
        <dbReference type="ARBA" id="ARBA00022692"/>
    </source>
</evidence>
<evidence type="ECO:0000256" key="10">
    <source>
        <dbReference type="ARBA" id="ARBA00022989"/>
    </source>
</evidence>
<dbReference type="GO" id="GO:0015031">
    <property type="term" value="P:protein transport"/>
    <property type="evidence" value="ECO:0007669"/>
    <property type="project" value="UniProtKB-KW"/>
</dbReference>
<dbReference type="Proteomes" id="UP000322165">
    <property type="component" value="Unassembled WGS sequence"/>
</dbReference>
<dbReference type="RefSeq" id="WP_149861301.1">
    <property type="nucleotide sequence ID" value="NZ_VUOD01000011.1"/>
</dbReference>
<dbReference type="Pfam" id="PF02472">
    <property type="entry name" value="ExbD"/>
    <property type="match status" value="1"/>
</dbReference>
<evidence type="ECO:0000256" key="7">
    <source>
        <dbReference type="ARBA" id="ARBA00022519"/>
    </source>
</evidence>
<dbReference type="GO" id="GO:0005886">
    <property type="term" value="C:plasma membrane"/>
    <property type="evidence" value="ECO:0007669"/>
    <property type="project" value="UniProtKB-SubCell"/>
</dbReference>
<keyword evidence="11 13" id="KW-0472">Membrane</keyword>
<comment type="subunit">
    <text evidence="4">The accessory proteins ExbB and ExbD seem to form a complex with TonB.</text>
</comment>
<sequence>MAFSSNSSGGGPMADINVTPLVDVMLVLLIIFMITAPLMSHKVKVELPQATLEEKPVIEIPPITIAVTAEGKTYWNDEAVTRDMLEARLAVTAQRQPQPQIDIRADNITRYEIIHEIVQDVRRAGIRKVGFVSTPER</sequence>
<organism evidence="14 15">
    <name type="scientific">Arenimonas fontis</name>
    <dbReference type="NCBI Taxonomy" id="2608255"/>
    <lineage>
        <taxon>Bacteria</taxon>
        <taxon>Pseudomonadati</taxon>
        <taxon>Pseudomonadota</taxon>
        <taxon>Gammaproteobacteria</taxon>
        <taxon>Lysobacterales</taxon>
        <taxon>Lysobacteraceae</taxon>
        <taxon>Arenimonas</taxon>
    </lineage>
</organism>
<comment type="caution">
    <text evidence="14">The sequence shown here is derived from an EMBL/GenBank/DDBJ whole genome shotgun (WGS) entry which is preliminary data.</text>
</comment>
<reference evidence="14 15" key="2">
    <citation type="submission" date="2019-09" db="EMBL/GenBank/DDBJ databases">
        <authorList>
            <person name="Mazur A."/>
        </authorList>
    </citation>
    <scope>NUCLEOTIDE SEQUENCE [LARGE SCALE GENOMIC DNA]</scope>
    <source>
        <strain evidence="14 15">3729k</strain>
    </source>
</reference>
<dbReference type="InterPro" id="IPR003400">
    <property type="entry name" value="ExbD"/>
</dbReference>
<protein>
    <submittedName>
        <fullName evidence="14">Biopolymer transporter ExbD</fullName>
    </submittedName>
</protein>
<dbReference type="PANTHER" id="PTHR30558:SF12">
    <property type="entry name" value="BIOPOLYMER TRANSPORT PROTEIN EXBD"/>
    <property type="match status" value="1"/>
</dbReference>
<keyword evidence="9 12" id="KW-0653">Protein transport</keyword>
<keyword evidence="7" id="KW-0997">Cell inner membrane</keyword>
<evidence type="ECO:0000256" key="4">
    <source>
        <dbReference type="ARBA" id="ARBA00011471"/>
    </source>
</evidence>